<evidence type="ECO:0000313" key="9">
    <source>
        <dbReference type="EMBL" id="PEJ37727.1"/>
    </source>
</evidence>
<evidence type="ECO:0000256" key="5">
    <source>
        <dbReference type="ARBA" id="ARBA00022692"/>
    </source>
</evidence>
<comment type="caution">
    <text evidence="9">The sequence shown here is derived from an EMBL/GenBank/DDBJ whole genome shotgun (WGS) entry which is preliminary data.</text>
</comment>
<dbReference type="AlphaFoldDB" id="A0AAX0S8S2"/>
<gene>
    <name evidence="9" type="ORF">CN689_02190</name>
</gene>
<evidence type="ECO:0000313" key="10">
    <source>
        <dbReference type="Proteomes" id="UP000220106"/>
    </source>
</evidence>
<feature type="transmembrane region" description="Helical" evidence="8">
    <location>
        <begin position="335"/>
        <end position="355"/>
    </location>
</feature>
<feature type="transmembrane region" description="Helical" evidence="8">
    <location>
        <begin position="217"/>
        <end position="240"/>
    </location>
</feature>
<name>A0AAX0S8S2_9BACI</name>
<dbReference type="PANTHER" id="PTHR34975">
    <property type="entry name" value="SPORE GERMINATION PROTEIN A2"/>
    <property type="match status" value="1"/>
</dbReference>
<dbReference type="GO" id="GO:0016020">
    <property type="term" value="C:membrane"/>
    <property type="evidence" value="ECO:0007669"/>
    <property type="project" value="UniProtKB-SubCell"/>
</dbReference>
<evidence type="ECO:0000256" key="8">
    <source>
        <dbReference type="SAM" id="Phobius"/>
    </source>
</evidence>
<organism evidence="9 10">
    <name type="scientific">Peribacillus butanolivorans</name>
    <dbReference type="NCBI Taxonomy" id="421767"/>
    <lineage>
        <taxon>Bacteria</taxon>
        <taxon>Bacillati</taxon>
        <taxon>Bacillota</taxon>
        <taxon>Bacilli</taxon>
        <taxon>Bacillales</taxon>
        <taxon>Bacillaceae</taxon>
        <taxon>Peribacillus</taxon>
    </lineage>
</organism>
<keyword evidence="3" id="KW-0813">Transport</keyword>
<accession>A0AAX0S8S2</accession>
<sequence length="369" mass="41060">MLENGKISIRQFTILVILFTVGGSILIVPSGLASEAKQDGWIAGLLALGIGLLLIPFYYALGHRFQDKTISEYSEDLLGKWVGKLISLLFFTYFMINAGLTLRNIGDFMTTQFIPETPIEAIFIVFLAIVIIGTRNGIEPLSRSAEVLFPLVILLFIILSTSLIPEIKFENIQPVYEVGIKPIIRGAIPFIGSTFLELVVFLMIFPFANKTNQLRNSFLTGTLIGGIILIFISLLAILTMGSEVTARHLYPSYALARKINVADFLTRIEAILAGIWFVTIFIKLTVFFYASALSLAQTLKLKDYRFLTLPLGMILMVLALVLGPNIVAIEKFNKYILAPYSFTFGFVFPMLLLAISTFRMKGVKKNSSQ</sequence>
<comment type="subcellular location">
    <subcellularLocation>
        <location evidence="1">Membrane</location>
        <topology evidence="1">Multi-pass membrane protein</topology>
    </subcellularLocation>
</comment>
<feature type="transmembrane region" description="Helical" evidence="8">
    <location>
        <begin position="81"/>
        <end position="101"/>
    </location>
</feature>
<evidence type="ECO:0000256" key="7">
    <source>
        <dbReference type="ARBA" id="ARBA00023136"/>
    </source>
</evidence>
<feature type="transmembrane region" description="Helical" evidence="8">
    <location>
        <begin position="184"/>
        <end position="205"/>
    </location>
</feature>
<keyword evidence="4" id="KW-0309">Germination</keyword>
<feature type="transmembrane region" description="Helical" evidence="8">
    <location>
        <begin position="145"/>
        <end position="164"/>
    </location>
</feature>
<proteinExistence type="inferred from homology"/>
<evidence type="ECO:0000256" key="1">
    <source>
        <dbReference type="ARBA" id="ARBA00004141"/>
    </source>
</evidence>
<reference evidence="9 10" key="1">
    <citation type="submission" date="2017-09" db="EMBL/GenBank/DDBJ databases">
        <title>Large-scale bioinformatics analysis of Bacillus genomes uncovers conserved roles of natural products in bacterial physiology.</title>
        <authorList>
            <consortium name="Agbiome Team Llc"/>
            <person name="Bleich R.M."/>
            <person name="Kirk G.J."/>
            <person name="Santa Maria K.C."/>
            <person name="Allen S.E."/>
            <person name="Farag S."/>
            <person name="Shank E.A."/>
            <person name="Bowers A."/>
        </authorList>
    </citation>
    <scope>NUCLEOTIDE SEQUENCE [LARGE SCALE GENOMIC DNA]</scope>
    <source>
        <strain evidence="9 10">AFS003229</strain>
    </source>
</reference>
<dbReference type="GO" id="GO:0009847">
    <property type="term" value="P:spore germination"/>
    <property type="evidence" value="ECO:0007669"/>
    <property type="project" value="InterPro"/>
</dbReference>
<dbReference type="NCBIfam" id="TIGR00912">
    <property type="entry name" value="2A0309"/>
    <property type="match status" value="1"/>
</dbReference>
<comment type="similarity">
    <text evidence="2">Belongs to the amino acid-polyamine-organocation (APC) superfamily. Spore germination protein (SGP) (TC 2.A.3.9) family.</text>
</comment>
<feature type="transmembrane region" description="Helical" evidence="8">
    <location>
        <begin position="121"/>
        <end position="138"/>
    </location>
</feature>
<evidence type="ECO:0000256" key="3">
    <source>
        <dbReference type="ARBA" id="ARBA00022448"/>
    </source>
</evidence>
<dbReference type="EMBL" id="NUEQ01000004">
    <property type="protein sequence ID" value="PEJ37727.1"/>
    <property type="molecule type" value="Genomic_DNA"/>
</dbReference>
<feature type="transmembrane region" description="Helical" evidence="8">
    <location>
        <begin position="270"/>
        <end position="295"/>
    </location>
</feature>
<dbReference type="Pfam" id="PF03845">
    <property type="entry name" value="Spore_permease"/>
    <property type="match status" value="1"/>
</dbReference>
<evidence type="ECO:0000256" key="4">
    <source>
        <dbReference type="ARBA" id="ARBA00022544"/>
    </source>
</evidence>
<feature type="transmembrane region" description="Helical" evidence="8">
    <location>
        <begin position="12"/>
        <end position="34"/>
    </location>
</feature>
<evidence type="ECO:0000256" key="6">
    <source>
        <dbReference type="ARBA" id="ARBA00022989"/>
    </source>
</evidence>
<keyword evidence="5 8" id="KW-0812">Transmembrane</keyword>
<evidence type="ECO:0000256" key="2">
    <source>
        <dbReference type="ARBA" id="ARBA00007998"/>
    </source>
</evidence>
<dbReference type="PANTHER" id="PTHR34975:SF2">
    <property type="entry name" value="SPORE GERMINATION PROTEIN A2"/>
    <property type="match status" value="1"/>
</dbReference>
<dbReference type="Proteomes" id="UP000220106">
    <property type="component" value="Unassembled WGS sequence"/>
</dbReference>
<protein>
    <submittedName>
        <fullName evidence="9">Spore gernimation protein</fullName>
    </submittedName>
</protein>
<keyword evidence="7 8" id="KW-0472">Membrane</keyword>
<feature type="transmembrane region" description="Helical" evidence="8">
    <location>
        <begin position="307"/>
        <end position="329"/>
    </location>
</feature>
<dbReference type="InterPro" id="IPR004761">
    <property type="entry name" value="Spore_GerAB"/>
</dbReference>
<keyword evidence="6 8" id="KW-1133">Transmembrane helix</keyword>
<dbReference type="RefSeq" id="WP_098174709.1">
    <property type="nucleotide sequence ID" value="NZ_JBLOIZ010000002.1"/>
</dbReference>
<feature type="transmembrane region" description="Helical" evidence="8">
    <location>
        <begin position="40"/>
        <end position="61"/>
    </location>
</feature>